<dbReference type="Proteomes" id="UP000031662">
    <property type="component" value="Chromosome"/>
</dbReference>
<reference evidence="3 4" key="1">
    <citation type="submission" date="2013-11" db="EMBL/GenBank/DDBJ databases">
        <title>Estimation of Helicobacter pylori bacteriophage ecology using H. pylori isolates.</title>
        <authorList>
            <person name="Uchiyama J."/>
            <person name="Takemura-Uchiyama I."/>
            <person name="Ujihara T."/>
            <person name="Matsuzaki S."/>
        </authorList>
    </citation>
    <scope>NUCLEOTIDE SEQUENCE [LARGE SCALE GENOMIC DNA]</scope>
    <source>
        <strain evidence="3 4">NY40</strain>
    </source>
</reference>
<feature type="transmembrane region" description="Helical" evidence="2">
    <location>
        <begin position="20"/>
        <end position="40"/>
    </location>
</feature>
<evidence type="ECO:0008006" key="5">
    <source>
        <dbReference type="Google" id="ProtNLM"/>
    </source>
</evidence>
<proteinExistence type="predicted"/>
<protein>
    <recommendedName>
        <fullName evidence="5">Septum formation initiator</fullName>
    </recommendedName>
</protein>
<sequence length="91" mass="10744">MASGLFENDGIKDNKARDFFYSHSSLIVFFLLLLGFGYYLGKLLFGGSSLEVYLDLRDKHERLQQEITELQSKNVRLQKRLFELRELRPRD</sequence>
<feature type="coiled-coil region" evidence="1">
    <location>
        <begin position="53"/>
        <end position="87"/>
    </location>
</feature>
<dbReference type="RefSeq" id="WP_000146224.1">
    <property type="nucleotide sequence ID" value="NZ_AP014523.1"/>
</dbReference>
<dbReference type="AlphaFoldDB" id="A0A060PQG7"/>
<accession>A0A060PQG7</accession>
<name>A0A060PQG7_HELPX</name>
<keyword evidence="2" id="KW-0812">Transmembrane</keyword>
<evidence type="ECO:0000256" key="2">
    <source>
        <dbReference type="SAM" id="Phobius"/>
    </source>
</evidence>
<dbReference type="EMBL" id="AP014523">
    <property type="protein sequence ID" value="BAO97784.1"/>
    <property type="molecule type" value="Genomic_DNA"/>
</dbReference>
<keyword evidence="2" id="KW-0472">Membrane</keyword>
<keyword evidence="2" id="KW-1133">Transmembrane helix</keyword>
<gene>
    <name evidence="3" type="ORF">NY40_0772</name>
</gene>
<dbReference type="HOGENOM" id="CLU_184293_1_0_7"/>
<keyword evidence="1" id="KW-0175">Coiled coil</keyword>
<organism evidence="3 4">
    <name type="scientific">Helicobacter pylori NY40</name>
    <dbReference type="NCBI Taxonomy" id="1426844"/>
    <lineage>
        <taxon>Bacteria</taxon>
        <taxon>Pseudomonadati</taxon>
        <taxon>Campylobacterota</taxon>
        <taxon>Epsilonproteobacteria</taxon>
        <taxon>Campylobacterales</taxon>
        <taxon>Helicobacteraceae</taxon>
        <taxon>Helicobacter</taxon>
    </lineage>
</organism>
<evidence type="ECO:0000313" key="3">
    <source>
        <dbReference type="EMBL" id="BAO97784.1"/>
    </source>
</evidence>
<evidence type="ECO:0000313" key="4">
    <source>
        <dbReference type="Proteomes" id="UP000031662"/>
    </source>
</evidence>
<evidence type="ECO:0000256" key="1">
    <source>
        <dbReference type="SAM" id="Coils"/>
    </source>
</evidence>